<dbReference type="PROSITE" id="PS01278">
    <property type="entry name" value="MTTASE_RADICAL"/>
    <property type="match status" value="1"/>
</dbReference>
<evidence type="ECO:0000256" key="11">
    <source>
        <dbReference type="ARBA" id="ARBA00023014"/>
    </source>
</evidence>
<keyword evidence="6 18" id="KW-0808">Transferase</keyword>
<protein>
    <recommendedName>
        <fullName evidence="15">Threonylcarbamoyladenosine tRNA methylthiotransferase MtaB</fullName>
        <ecNumber evidence="3">2.8.4.5</ecNumber>
    </recommendedName>
    <alternativeName>
        <fullName evidence="12">tRNA-t(6)A37 methylthiotransferase</fullName>
    </alternativeName>
</protein>
<dbReference type="SFLD" id="SFLDG01061">
    <property type="entry name" value="methylthiotransferase"/>
    <property type="match status" value="1"/>
</dbReference>
<dbReference type="SMART" id="SM00729">
    <property type="entry name" value="Elp3"/>
    <property type="match status" value="1"/>
</dbReference>
<evidence type="ECO:0000256" key="6">
    <source>
        <dbReference type="ARBA" id="ARBA00022679"/>
    </source>
</evidence>
<evidence type="ECO:0000256" key="15">
    <source>
        <dbReference type="ARBA" id="ARBA00069898"/>
    </source>
</evidence>
<evidence type="ECO:0000256" key="3">
    <source>
        <dbReference type="ARBA" id="ARBA00013273"/>
    </source>
</evidence>
<dbReference type="Pfam" id="PF04055">
    <property type="entry name" value="Radical_SAM"/>
    <property type="match status" value="1"/>
</dbReference>
<comment type="catalytic activity">
    <reaction evidence="13">
        <text>N(6)-L-threonylcarbamoyladenosine(37) in tRNA + (sulfur carrier)-SH + AH2 + 2 S-adenosyl-L-methionine = 2-methylsulfanyl-N(6)-L-threonylcarbamoyladenosine(37) in tRNA + (sulfur carrier)-H + 5'-deoxyadenosine + L-methionine + A + S-adenosyl-L-homocysteine + 2 H(+)</text>
        <dbReference type="Rhea" id="RHEA:37075"/>
        <dbReference type="Rhea" id="RHEA-COMP:10163"/>
        <dbReference type="Rhea" id="RHEA-COMP:11092"/>
        <dbReference type="Rhea" id="RHEA-COMP:14737"/>
        <dbReference type="Rhea" id="RHEA-COMP:14739"/>
        <dbReference type="ChEBI" id="CHEBI:13193"/>
        <dbReference type="ChEBI" id="CHEBI:15378"/>
        <dbReference type="ChEBI" id="CHEBI:17319"/>
        <dbReference type="ChEBI" id="CHEBI:17499"/>
        <dbReference type="ChEBI" id="CHEBI:29917"/>
        <dbReference type="ChEBI" id="CHEBI:57844"/>
        <dbReference type="ChEBI" id="CHEBI:57856"/>
        <dbReference type="ChEBI" id="CHEBI:59789"/>
        <dbReference type="ChEBI" id="CHEBI:64428"/>
        <dbReference type="ChEBI" id="CHEBI:74418"/>
        <dbReference type="ChEBI" id="CHEBI:74420"/>
        <dbReference type="EC" id="2.8.4.5"/>
    </reaction>
</comment>
<dbReference type="InterPro" id="IPR020612">
    <property type="entry name" value="Methylthiotransferase_CS"/>
</dbReference>
<evidence type="ECO:0000256" key="4">
    <source>
        <dbReference type="ARBA" id="ARBA00022485"/>
    </source>
</evidence>
<evidence type="ECO:0000313" key="18">
    <source>
        <dbReference type="EMBL" id="SBW09873.1"/>
    </source>
</evidence>
<evidence type="ECO:0000256" key="12">
    <source>
        <dbReference type="ARBA" id="ARBA00031213"/>
    </source>
</evidence>
<dbReference type="InterPro" id="IPR005839">
    <property type="entry name" value="Methylthiotransferase"/>
</dbReference>
<dbReference type="SUPFAM" id="SSF102114">
    <property type="entry name" value="Radical SAM enzymes"/>
    <property type="match status" value="1"/>
</dbReference>
<dbReference type="InterPro" id="IPR023404">
    <property type="entry name" value="rSAM_horseshoe"/>
</dbReference>
<reference evidence="18" key="1">
    <citation type="submission" date="2016-04" db="EMBL/GenBank/DDBJ databases">
        <authorList>
            <person name="Evans L.H."/>
            <person name="Alamgir A."/>
            <person name="Owens N."/>
            <person name="Weber N.D."/>
            <person name="Virtaneva K."/>
            <person name="Barbian K."/>
            <person name="Babar A."/>
            <person name="Rosenke K."/>
        </authorList>
    </citation>
    <scope>NUCLEOTIDE SEQUENCE</scope>
    <source>
        <strain evidence="18">86</strain>
    </source>
</reference>
<organism evidence="18">
    <name type="scientific">uncultured Eubacteriales bacterium</name>
    <dbReference type="NCBI Taxonomy" id="172733"/>
    <lineage>
        <taxon>Bacteria</taxon>
        <taxon>Bacillati</taxon>
        <taxon>Bacillota</taxon>
        <taxon>Clostridia</taxon>
        <taxon>Eubacteriales</taxon>
        <taxon>environmental samples</taxon>
    </lineage>
</organism>
<dbReference type="InterPro" id="IPR006638">
    <property type="entry name" value="Elp3/MiaA/NifB-like_rSAM"/>
</dbReference>
<evidence type="ECO:0000256" key="1">
    <source>
        <dbReference type="ARBA" id="ARBA00001966"/>
    </source>
</evidence>
<dbReference type="PROSITE" id="PS51449">
    <property type="entry name" value="MTTASE_N"/>
    <property type="match status" value="1"/>
</dbReference>
<accession>A0A212KDU2</accession>
<dbReference type="InterPro" id="IPR013848">
    <property type="entry name" value="Methylthiotransferase_N"/>
</dbReference>
<dbReference type="CDD" id="cd01335">
    <property type="entry name" value="Radical_SAM"/>
    <property type="match status" value="1"/>
</dbReference>
<dbReference type="AlphaFoldDB" id="A0A212KDU2"/>
<dbReference type="SFLD" id="SFLDG01082">
    <property type="entry name" value="B12-binding_domain_containing"/>
    <property type="match status" value="1"/>
</dbReference>
<dbReference type="InterPro" id="IPR007197">
    <property type="entry name" value="rSAM"/>
</dbReference>
<keyword evidence="5" id="KW-0963">Cytoplasm</keyword>
<name>A0A212KDU2_9FIRM</name>
<comment type="function">
    <text evidence="2">Catalyzes the methylthiolation of N6-threonylcarbamoyladenosine (t(6)A), leading to the formation of 2-methylthio-N6-threonylcarbamoyladenosine (ms(2)t(6)A) at position 37 in tRNAs that read codons beginning with adenine.</text>
</comment>
<feature type="domain" description="Radical SAM core" evidence="17">
    <location>
        <begin position="139"/>
        <end position="369"/>
    </location>
</feature>
<evidence type="ECO:0000256" key="10">
    <source>
        <dbReference type="ARBA" id="ARBA00023004"/>
    </source>
</evidence>
<comment type="cofactor">
    <cofactor evidence="1">
        <name>[4Fe-4S] cluster</name>
        <dbReference type="ChEBI" id="CHEBI:49883"/>
    </cofactor>
</comment>
<feature type="domain" description="MTTase N-terminal" evidence="16">
    <location>
        <begin position="1"/>
        <end position="112"/>
    </location>
</feature>
<dbReference type="EMBL" id="FLUN01000001">
    <property type="protein sequence ID" value="SBW09873.1"/>
    <property type="molecule type" value="Genomic_DNA"/>
</dbReference>
<dbReference type="FunFam" id="3.40.50.12160:FF:000004">
    <property type="entry name" value="Threonylcarbamoyladenosine tRNA methylthiotransferase MtaB"/>
    <property type="match status" value="1"/>
</dbReference>
<keyword evidence="7" id="KW-0949">S-adenosyl-L-methionine</keyword>
<evidence type="ECO:0000259" key="17">
    <source>
        <dbReference type="PROSITE" id="PS51918"/>
    </source>
</evidence>
<evidence type="ECO:0000256" key="5">
    <source>
        <dbReference type="ARBA" id="ARBA00022490"/>
    </source>
</evidence>
<dbReference type="PANTHER" id="PTHR11918:SF45">
    <property type="entry name" value="THREONYLCARBAMOYLADENOSINE TRNA METHYLTHIOTRANSFERASE"/>
    <property type="match status" value="1"/>
</dbReference>
<dbReference type="EC" id="2.8.4.5" evidence="3"/>
<dbReference type="GO" id="GO:0035598">
    <property type="term" value="F:tRNA (N(6)-L-threonylcarbamoyladenosine(37)-C(2))-methylthiotransferase activity"/>
    <property type="evidence" value="ECO:0007669"/>
    <property type="project" value="UniProtKB-EC"/>
</dbReference>
<dbReference type="InterPro" id="IPR058240">
    <property type="entry name" value="rSAM_sf"/>
</dbReference>
<sequence>MRIAIYTLGCKVNQYETQALETELVKRGHTLVPFEGEAEAYVINTCTVTAVSDKKSRAMIRRARKSRPDAVVAVCGCYAQTDPEAVVALEVDLVMGTADRMAFLDEVEKLVEHKAAAPEVRVDNIMTHRAFEHLPAGGLEGRTRAMLKVEDGCVNFCSYCIIPYARGPVRSLPLEAAVYEAKRLARDGYREIVLTGIEISSWGQELRDGTGLIDLIEAVCAAAPGLRIRLGSLEPRTITEEFCRRSAALPNLCPHFHLSMQSGSDAVLARMNRKYDTFWYYKSVELLREYYSDPAITTDLIVGFPGETEEEFMETLAFVEKCAFSSMHIFPYSRREGTPAAGMGEQASNAIKEDRARRAGSLADRLEADYLTRRVGETLPVLFEEEKGGLWRGHAPNYVAVYAKGEALHNVQRDVKITGLHADGLVGEIVTQG</sequence>
<dbReference type="SFLD" id="SFLDS00029">
    <property type="entry name" value="Radical_SAM"/>
    <property type="match status" value="1"/>
</dbReference>
<keyword evidence="4" id="KW-0004">4Fe-4S</keyword>
<dbReference type="FunFam" id="3.80.30.20:FF:000001">
    <property type="entry name" value="tRNA-2-methylthio-N(6)-dimethylallyladenosine synthase 2"/>
    <property type="match status" value="1"/>
</dbReference>
<evidence type="ECO:0000256" key="14">
    <source>
        <dbReference type="ARBA" id="ARBA00061574"/>
    </source>
</evidence>
<dbReference type="Gene3D" id="3.40.50.12160">
    <property type="entry name" value="Methylthiotransferase, N-terminal domain"/>
    <property type="match status" value="1"/>
</dbReference>
<evidence type="ECO:0000256" key="9">
    <source>
        <dbReference type="ARBA" id="ARBA00022723"/>
    </source>
</evidence>
<dbReference type="NCBIfam" id="TIGR01579">
    <property type="entry name" value="MiaB-like-C"/>
    <property type="match status" value="1"/>
</dbReference>
<keyword evidence="8" id="KW-0819">tRNA processing</keyword>
<evidence type="ECO:0000256" key="2">
    <source>
        <dbReference type="ARBA" id="ARBA00002399"/>
    </source>
</evidence>
<comment type="similarity">
    <text evidence="14">Belongs to the methylthiotransferase family. MtaB subfamily.</text>
</comment>
<keyword evidence="10" id="KW-0408">Iron</keyword>
<gene>
    <name evidence="18" type="primary">mtaB</name>
    <name evidence="18" type="ORF">KL86CLO1_12757</name>
</gene>
<dbReference type="InterPro" id="IPR006467">
    <property type="entry name" value="MiaB-like_bact"/>
</dbReference>
<dbReference type="Gene3D" id="3.80.30.20">
    <property type="entry name" value="tm_1862 like domain"/>
    <property type="match status" value="1"/>
</dbReference>
<evidence type="ECO:0000259" key="16">
    <source>
        <dbReference type="PROSITE" id="PS51449"/>
    </source>
</evidence>
<keyword evidence="11" id="KW-0411">Iron-sulfur</keyword>
<dbReference type="PROSITE" id="PS51918">
    <property type="entry name" value="RADICAL_SAM"/>
    <property type="match status" value="1"/>
</dbReference>
<dbReference type="NCBIfam" id="TIGR00089">
    <property type="entry name" value="MiaB/RimO family radical SAM methylthiotransferase"/>
    <property type="match status" value="1"/>
</dbReference>
<proteinExistence type="inferred from homology"/>
<evidence type="ECO:0000256" key="13">
    <source>
        <dbReference type="ARBA" id="ARBA00051661"/>
    </source>
</evidence>
<evidence type="ECO:0000256" key="7">
    <source>
        <dbReference type="ARBA" id="ARBA00022691"/>
    </source>
</evidence>
<keyword evidence="9" id="KW-0479">Metal-binding</keyword>
<dbReference type="Pfam" id="PF00919">
    <property type="entry name" value="UPF0004"/>
    <property type="match status" value="1"/>
</dbReference>
<evidence type="ECO:0000256" key="8">
    <source>
        <dbReference type="ARBA" id="ARBA00022694"/>
    </source>
</evidence>
<dbReference type="InterPro" id="IPR038135">
    <property type="entry name" value="Methylthiotransferase_N_sf"/>
</dbReference>
<dbReference type="GO" id="GO:0046872">
    <property type="term" value="F:metal ion binding"/>
    <property type="evidence" value="ECO:0007669"/>
    <property type="project" value="UniProtKB-KW"/>
</dbReference>
<dbReference type="PANTHER" id="PTHR11918">
    <property type="entry name" value="RADICAL SAM PROTEINS"/>
    <property type="match status" value="1"/>
</dbReference>
<dbReference type="GO" id="GO:0051539">
    <property type="term" value="F:4 iron, 4 sulfur cluster binding"/>
    <property type="evidence" value="ECO:0007669"/>
    <property type="project" value="UniProtKB-KW"/>
</dbReference>